<keyword evidence="2" id="KW-1185">Reference proteome</keyword>
<dbReference type="Proteomes" id="UP001497472">
    <property type="component" value="Unassembled WGS sequence"/>
</dbReference>
<evidence type="ECO:0000313" key="1">
    <source>
        <dbReference type="EMBL" id="CAK1553357.1"/>
    </source>
</evidence>
<sequence>MPSLVSLPRRSGPGRCGPRCRRRLGPLCPEIEISSEASDAEIAIVRLSQFFCIKNRARSDSPVRRDEIGAGITLNRHNALRTAIESRVTAHATLKIRLQLSKVVNWSGFRYIMWHCASGAAVLAREKVLARRKRLDTLVIRPPSPPIPMNRYQLSGVERSVAPPSPAPLICCRAHTSTEHQITIRTLGCACRFAVLGMV</sequence>
<reference evidence="1 2" key="1">
    <citation type="submission" date="2023-11" db="EMBL/GenBank/DDBJ databases">
        <authorList>
            <person name="Okamura Y."/>
        </authorList>
    </citation>
    <scope>NUCLEOTIDE SEQUENCE [LARGE SCALE GENOMIC DNA]</scope>
</reference>
<organism evidence="1 2">
    <name type="scientific">Leptosia nina</name>
    <dbReference type="NCBI Taxonomy" id="320188"/>
    <lineage>
        <taxon>Eukaryota</taxon>
        <taxon>Metazoa</taxon>
        <taxon>Ecdysozoa</taxon>
        <taxon>Arthropoda</taxon>
        <taxon>Hexapoda</taxon>
        <taxon>Insecta</taxon>
        <taxon>Pterygota</taxon>
        <taxon>Neoptera</taxon>
        <taxon>Endopterygota</taxon>
        <taxon>Lepidoptera</taxon>
        <taxon>Glossata</taxon>
        <taxon>Ditrysia</taxon>
        <taxon>Papilionoidea</taxon>
        <taxon>Pieridae</taxon>
        <taxon>Pierinae</taxon>
        <taxon>Leptosia</taxon>
    </lineage>
</organism>
<proteinExistence type="predicted"/>
<dbReference type="EMBL" id="CAVLEF010000218">
    <property type="protein sequence ID" value="CAK1553357.1"/>
    <property type="molecule type" value="Genomic_DNA"/>
</dbReference>
<protein>
    <submittedName>
        <fullName evidence="1">Uncharacterized protein</fullName>
    </submittedName>
</protein>
<accession>A0AAV1JV07</accession>
<gene>
    <name evidence="1" type="ORF">LNINA_LOCUS12362</name>
</gene>
<name>A0AAV1JV07_9NEOP</name>
<comment type="caution">
    <text evidence="1">The sequence shown here is derived from an EMBL/GenBank/DDBJ whole genome shotgun (WGS) entry which is preliminary data.</text>
</comment>
<evidence type="ECO:0000313" key="2">
    <source>
        <dbReference type="Proteomes" id="UP001497472"/>
    </source>
</evidence>
<dbReference type="AlphaFoldDB" id="A0AAV1JV07"/>